<feature type="compositionally biased region" description="Basic residues" evidence="1">
    <location>
        <begin position="91"/>
        <end position="102"/>
    </location>
</feature>
<sequence>MQHRPWTRQPPPVGRRRQRRPTASGTAAAASASANRCPTPPRNHNFSSSYCVRRCGDCARLRHPVDGLRPNAMPQPVAQPGRHTAWQNLPHPRRGPRQHFPRTRPQDAKVS</sequence>
<gene>
    <name evidence="2" type="ORF">PAHAL_9G376900</name>
</gene>
<organism evidence="2">
    <name type="scientific">Panicum hallii</name>
    <dbReference type="NCBI Taxonomy" id="206008"/>
    <lineage>
        <taxon>Eukaryota</taxon>
        <taxon>Viridiplantae</taxon>
        <taxon>Streptophyta</taxon>
        <taxon>Embryophyta</taxon>
        <taxon>Tracheophyta</taxon>
        <taxon>Spermatophyta</taxon>
        <taxon>Magnoliopsida</taxon>
        <taxon>Liliopsida</taxon>
        <taxon>Poales</taxon>
        <taxon>Poaceae</taxon>
        <taxon>PACMAD clade</taxon>
        <taxon>Panicoideae</taxon>
        <taxon>Panicodae</taxon>
        <taxon>Paniceae</taxon>
        <taxon>Panicinae</taxon>
        <taxon>Panicum</taxon>
        <taxon>Panicum sect. Panicum</taxon>
    </lineage>
</organism>
<evidence type="ECO:0000256" key="1">
    <source>
        <dbReference type="SAM" id="MobiDB-lite"/>
    </source>
</evidence>
<evidence type="ECO:0000313" key="2">
    <source>
        <dbReference type="EMBL" id="PAN48349.1"/>
    </source>
</evidence>
<dbReference type="EMBL" id="CM008054">
    <property type="protein sequence ID" value="PAN48349.1"/>
    <property type="molecule type" value="Genomic_DNA"/>
</dbReference>
<reference evidence="2" key="1">
    <citation type="submission" date="2018-04" db="EMBL/GenBank/DDBJ databases">
        <title>WGS assembly of Panicum hallii.</title>
        <authorList>
            <person name="Lovell J."/>
            <person name="Jenkins J."/>
            <person name="Lowry D."/>
            <person name="Mamidi S."/>
            <person name="Sreedasyam A."/>
            <person name="Weng X."/>
            <person name="Barry K."/>
            <person name="Bonette J."/>
            <person name="Campitelli B."/>
            <person name="Daum C."/>
            <person name="Gordon S."/>
            <person name="Gould B."/>
            <person name="Lipzen A."/>
            <person name="Macqueen A."/>
            <person name="Palacio-Mejia J."/>
            <person name="Plott C."/>
            <person name="Shakirov E."/>
            <person name="Shu S."/>
            <person name="Yoshinaga Y."/>
            <person name="Zane M."/>
            <person name="Rokhsar D."/>
            <person name="Grimwood J."/>
            <person name="Schmutz J."/>
            <person name="Juenger T."/>
        </authorList>
    </citation>
    <scope>NUCLEOTIDE SEQUENCE [LARGE SCALE GENOMIC DNA]</scope>
    <source>
        <strain evidence="2">FIL2</strain>
    </source>
</reference>
<protein>
    <submittedName>
        <fullName evidence="2">Uncharacterized protein</fullName>
    </submittedName>
</protein>
<name>A0A2S3ING9_9POAL</name>
<feature type="compositionally biased region" description="Low complexity" evidence="1">
    <location>
        <begin position="21"/>
        <end position="34"/>
    </location>
</feature>
<accession>A0A2S3ING9</accession>
<proteinExistence type="predicted"/>
<feature type="region of interest" description="Disordered" evidence="1">
    <location>
        <begin position="64"/>
        <end position="111"/>
    </location>
</feature>
<dbReference type="AlphaFoldDB" id="A0A2S3ING9"/>
<feature type="region of interest" description="Disordered" evidence="1">
    <location>
        <begin position="1"/>
        <end position="48"/>
    </location>
</feature>
<dbReference type="Gramene" id="PAN48349">
    <property type="protein sequence ID" value="PAN48349"/>
    <property type="gene ID" value="PAHAL_9G376900"/>
</dbReference>
<dbReference type="Proteomes" id="UP000243499">
    <property type="component" value="Chromosome 9"/>
</dbReference>